<name>A0A5C6M9X2_9PLAN</name>
<reference evidence="1 2" key="2">
    <citation type="submission" date="2019-08" db="EMBL/GenBank/DDBJ databases">
        <authorList>
            <person name="Henke P."/>
        </authorList>
    </citation>
    <scope>NUCLEOTIDE SEQUENCE [LARGE SCALE GENOMIC DNA]</scope>
    <source>
        <strain evidence="1">Phe10_nw2017</strain>
    </source>
</reference>
<sequence length="105" mass="12646">EYSFSAYTQKTLDEIRLRNIVSLKMVYAKNKQEFINLAQANGITHFLAHYYFYTPQYLSNPVYMKPYDEVLKELCKKNDNEKFYLQELLENKQSQYELIDIVQLN</sequence>
<gene>
    <name evidence="1" type="ORF">E3A20_10540</name>
</gene>
<keyword evidence="2" id="KW-1185">Reference proteome</keyword>
<dbReference type="EMBL" id="SRHE01000172">
    <property type="protein sequence ID" value="TWW09814.1"/>
    <property type="molecule type" value="Genomic_DNA"/>
</dbReference>
<dbReference type="AlphaFoldDB" id="A0A5C6M9X2"/>
<proteinExistence type="predicted"/>
<evidence type="ECO:0000313" key="1">
    <source>
        <dbReference type="EMBL" id="TWW09814.1"/>
    </source>
</evidence>
<accession>A0A5C6M9X2</accession>
<comment type="caution">
    <text evidence="1">The sequence shown here is derived from an EMBL/GenBank/DDBJ whole genome shotgun (WGS) entry which is preliminary data.</text>
</comment>
<dbReference type="Proteomes" id="UP000321083">
    <property type="component" value="Unassembled WGS sequence"/>
</dbReference>
<evidence type="ECO:0000313" key="2">
    <source>
        <dbReference type="Proteomes" id="UP000321083"/>
    </source>
</evidence>
<organism evidence="1 2">
    <name type="scientific">Planctomyces bekefii</name>
    <dbReference type="NCBI Taxonomy" id="1653850"/>
    <lineage>
        <taxon>Bacteria</taxon>
        <taxon>Pseudomonadati</taxon>
        <taxon>Planctomycetota</taxon>
        <taxon>Planctomycetia</taxon>
        <taxon>Planctomycetales</taxon>
        <taxon>Planctomycetaceae</taxon>
        <taxon>Planctomyces</taxon>
    </lineage>
</organism>
<feature type="non-terminal residue" evidence="1">
    <location>
        <position position="1"/>
    </location>
</feature>
<protein>
    <submittedName>
        <fullName evidence="1">Uncharacterized protein</fullName>
    </submittedName>
</protein>
<reference evidence="1 2" key="1">
    <citation type="submission" date="2019-08" db="EMBL/GenBank/DDBJ databases">
        <title>100 year-old enigma solved: identification of Planctomyces bekefii, the type genus and species of the phylum Planctomycetes.</title>
        <authorList>
            <person name="Svetlana D.N."/>
            <person name="Overmann J."/>
        </authorList>
    </citation>
    <scope>NUCLEOTIDE SEQUENCE [LARGE SCALE GENOMIC DNA]</scope>
    <source>
        <strain evidence="1">Phe10_nw2017</strain>
    </source>
</reference>